<name>A0A1W2FVB8_KIBAR</name>
<sequence>MADNPNPIQMQKYLSGIDYPASRDDLVRHAEQQGADSDVLDNLRKIPDREYNGPNAVSQEFSRS</sequence>
<evidence type="ECO:0000256" key="1">
    <source>
        <dbReference type="SAM" id="MobiDB-lite"/>
    </source>
</evidence>
<dbReference type="Proteomes" id="UP000192674">
    <property type="component" value="Unassembled WGS sequence"/>
</dbReference>
<dbReference type="RefSeq" id="WP_084433848.1">
    <property type="nucleotide sequence ID" value="NZ_FWXV01000012.1"/>
</dbReference>
<dbReference type="Pfam" id="PF11387">
    <property type="entry name" value="DUF2795"/>
    <property type="match status" value="1"/>
</dbReference>
<evidence type="ECO:0000313" key="2">
    <source>
        <dbReference type="EMBL" id="SMD25823.1"/>
    </source>
</evidence>
<protein>
    <recommendedName>
        <fullName evidence="4">DUF2795 domain-containing protein</fullName>
    </recommendedName>
</protein>
<accession>A0A1W2FVB8</accession>
<keyword evidence="3" id="KW-1185">Reference proteome</keyword>
<dbReference type="EMBL" id="FWXV01000012">
    <property type="protein sequence ID" value="SMD25823.1"/>
    <property type="molecule type" value="Genomic_DNA"/>
</dbReference>
<feature type="compositionally biased region" description="Polar residues" evidence="1">
    <location>
        <begin position="55"/>
        <end position="64"/>
    </location>
</feature>
<feature type="compositionally biased region" description="Basic and acidic residues" evidence="1">
    <location>
        <begin position="41"/>
        <end position="51"/>
    </location>
</feature>
<proteinExistence type="predicted"/>
<dbReference type="AlphaFoldDB" id="A0A1W2FVB8"/>
<organism evidence="2 3">
    <name type="scientific">Kibdelosporangium aridum</name>
    <dbReference type="NCBI Taxonomy" id="2030"/>
    <lineage>
        <taxon>Bacteria</taxon>
        <taxon>Bacillati</taxon>
        <taxon>Actinomycetota</taxon>
        <taxon>Actinomycetes</taxon>
        <taxon>Pseudonocardiales</taxon>
        <taxon>Pseudonocardiaceae</taxon>
        <taxon>Kibdelosporangium</taxon>
    </lineage>
</organism>
<evidence type="ECO:0008006" key="4">
    <source>
        <dbReference type="Google" id="ProtNLM"/>
    </source>
</evidence>
<feature type="region of interest" description="Disordered" evidence="1">
    <location>
        <begin position="32"/>
        <end position="64"/>
    </location>
</feature>
<dbReference type="InterPro" id="IPR021527">
    <property type="entry name" value="DUF2795"/>
</dbReference>
<gene>
    <name evidence="2" type="ORF">SAMN05661093_09401</name>
</gene>
<dbReference type="OrthoDB" id="6161020at2"/>
<reference evidence="2 3" key="1">
    <citation type="submission" date="2017-04" db="EMBL/GenBank/DDBJ databases">
        <authorList>
            <person name="Afonso C.L."/>
            <person name="Miller P.J."/>
            <person name="Scott M.A."/>
            <person name="Spackman E."/>
            <person name="Goraichik I."/>
            <person name="Dimitrov K.M."/>
            <person name="Suarez D.L."/>
            <person name="Swayne D.E."/>
        </authorList>
    </citation>
    <scope>NUCLEOTIDE SEQUENCE [LARGE SCALE GENOMIC DNA]</scope>
    <source>
        <strain evidence="2 3">DSM 43828</strain>
    </source>
</reference>
<evidence type="ECO:0000313" key="3">
    <source>
        <dbReference type="Proteomes" id="UP000192674"/>
    </source>
</evidence>